<dbReference type="InterPro" id="IPR003661">
    <property type="entry name" value="HisK_dim/P_dom"/>
</dbReference>
<dbReference type="Gene3D" id="3.40.50.2300">
    <property type="match status" value="1"/>
</dbReference>
<dbReference type="InterPro" id="IPR011006">
    <property type="entry name" value="CheY-like_superfamily"/>
</dbReference>
<dbReference type="CDD" id="cd19920">
    <property type="entry name" value="REC_PA4781-like"/>
    <property type="match status" value="1"/>
</dbReference>
<dbReference type="EMBL" id="MSLT01000012">
    <property type="protein sequence ID" value="OUD14227.1"/>
    <property type="molecule type" value="Genomic_DNA"/>
</dbReference>
<dbReference type="GO" id="GO:0009927">
    <property type="term" value="F:histidine phosphotransfer kinase activity"/>
    <property type="evidence" value="ECO:0007669"/>
    <property type="project" value="TreeGrafter"/>
</dbReference>
<dbReference type="InterPro" id="IPR004358">
    <property type="entry name" value="Sig_transdc_His_kin-like_C"/>
</dbReference>
<dbReference type="InterPro" id="IPR001789">
    <property type="entry name" value="Sig_transdc_resp-reg_receiver"/>
</dbReference>
<dbReference type="SMART" id="SM00448">
    <property type="entry name" value="REC"/>
    <property type="match status" value="1"/>
</dbReference>
<evidence type="ECO:0000256" key="4">
    <source>
        <dbReference type="ARBA" id="ARBA00022679"/>
    </source>
</evidence>
<dbReference type="SMART" id="SM00388">
    <property type="entry name" value="HisKA"/>
    <property type="match status" value="1"/>
</dbReference>
<evidence type="ECO:0000313" key="9">
    <source>
        <dbReference type="EMBL" id="OUD14227.1"/>
    </source>
</evidence>
<dbReference type="InterPro" id="IPR036097">
    <property type="entry name" value="HisK_dim/P_sf"/>
</dbReference>
<protein>
    <recommendedName>
        <fullName evidence="2">histidine kinase</fullName>
        <ecNumber evidence="2">2.7.13.3</ecNumber>
    </recommendedName>
</protein>
<dbReference type="Gene3D" id="1.10.287.130">
    <property type="match status" value="1"/>
</dbReference>
<evidence type="ECO:0000256" key="6">
    <source>
        <dbReference type="PROSITE-ProRule" id="PRU00169"/>
    </source>
</evidence>
<dbReference type="Pfam" id="PF00512">
    <property type="entry name" value="HisKA"/>
    <property type="match status" value="1"/>
</dbReference>
<proteinExistence type="predicted"/>
<accession>A0A251X924</accession>
<dbReference type="SUPFAM" id="SSF55874">
    <property type="entry name" value="ATPase domain of HSP90 chaperone/DNA topoisomerase II/histidine kinase"/>
    <property type="match status" value="1"/>
</dbReference>
<dbReference type="InterPro" id="IPR036890">
    <property type="entry name" value="HATPase_C_sf"/>
</dbReference>
<evidence type="ECO:0000256" key="5">
    <source>
        <dbReference type="ARBA" id="ARBA00022777"/>
    </source>
</evidence>
<dbReference type="SMART" id="SM00387">
    <property type="entry name" value="HATPase_c"/>
    <property type="match status" value="1"/>
</dbReference>
<reference evidence="9 10" key="1">
    <citation type="submission" date="2016-12" db="EMBL/GenBank/DDBJ databases">
        <title>Thioflexothrix psekupsii D3 genome sequencing and assembly.</title>
        <authorList>
            <person name="Fomenkov A."/>
            <person name="Vincze T."/>
            <person name="Grabovich M."/>
            <person name="Anton B.P."/>
            <person name="Dubinina G."/>
            <person name="Orlova M."/>
            <person name="Belousova E."/>
            <person name="Roberts R.J."/>
        </authorList>
    </citation>
    <scope>NUCLEOTIDE SEQUENCE [LARGE SCALE GENOMIC DNA]</scope>
    <source>
        <strain evidence="9">D3</strain>
    </source>
</reference>
<keyword evidence="5 9" id="KW-0418">Kinase</keyword>
<keyword evidence="10" id="KW-1185">Reference proteome</keyword>
<evidence type="ECO:0000313" key="10">
    <source>
        <dbReference type="Proteomes" id="UP000194798"/>
    </source>
</evidence>
<dbReference type="PRINTS" id="PR00344">
    <property type="entry name" value="BCTRLSENSOR"/>
</dbReference>
<dbReference type="RefSeq" id="WP_245391543.1">
    <property type="nucleotide sequence ID" value="NZ_MSLT01000012.1"/>
</dbReference>
<dbReference type="GO" id="GO:0005886">
    <property type="term" value="C:plasma membrane"/>
    <property type="evidence" value="ECO:0007669"/>
    <property type="project" value="TreeGrafter"/>
</dbReference>
<evidence type="ECO:0000256" key="2">
    <source>
        <dbReference type="ARBA" id="ARBA00012438"/>
    </source>
</evidence>
<dbReference type="Proteomes" id="UP000194798">
    <property type="component" value="Unassembled WGS sequence"/>
</dbReference>
<dbReference type="InterPro" id="IPR003594">
    <property type="entry name" value="HATPase_dom"/>
</dbReference>
<dbReference type="PROSITE" id="PS50110">
    <property type="entry name" value="RESPONSE_REGULATORY"/>
    <property type="match status" value="1"/>
</dbReference>
<dbReference type="Pfam" id="PF02518">
    <property type="entry name" value="HATPase_c"/>
    <property type="match status" value="1"/>
</dbReference>
<sequence>MNTMTQKDTLLIVDDMPDNVTLLRRFLNEAGFRVLVANNGETGIRTAEYAKPDLILLDVMMPVIDGFNVCQALKEREITRDIPIIFMTALSDTVDKVKGLKLGAEDYVTKPIQHEEVLARIRTHIKLRKQQQQIQQQNEILQQRNQDLDMFAQMVAHDLKNPLSGVITLTDILAQTISPDRYPEARTLKQLDILARTSRRMMSIINALLTLAGVSNQSQPVLEAVDMAAIVQQVLQVRLAHLIAEHQAEVELPEQWPLIHSYPPWIEEVWANYLSNGIKYGGSPPKLTLGAEKIEGNHVKFWVKDNGNGLAESEQARLFLPFTRLHHHSIEGHGLGLSIVKKIAEKLGGKAGVISEKNQGSLFYFILPYNMG</sequence>
<dbReference type="GO" id="GO:0000155">
    <property type="term" value="F:phosphorelay sensor kinase activity"/>
    <property type="evidence" value="ECO:0007669"/>
    <property type="project" value="InterPro"/>
</dbReference>
<dbReference type="Pfam" id="PF00072">
    <property type="entry name" value="Response_reg"/>
    <property type="match status" value="1"/>
</dbReference>
<feature type="domain" description="Response regulatory" evidence="8">
    <location>
        <begin position="9"/>
        <end position="125"/>
    </location>
</feature>
<dbReference type="InterPro" id="IPR005467">
    <property type="entry name" value="His_kinase_dom"/>
</dbReference>
<dbReference type="PROSITE" id="PS50109">
    <property type="entry name" value="HIS_KIN"/>
    <property type="match status" value="1"/>
</dbReference>
<organism evidence="9 10">
    <name type="scientific">Thioflexithrix psekupsensis</name>
    <dbReference type="NCBI Taxonomy" id="1570016"/>
    <lineage>
        <taxon>Bacteria</taxon>
        <taxon>Pseudomonadati</taxon>
        <taxon>Pseudomonadota</taxon>
        <taxon>Gammaproteobacteria</taxon>
        <taxon>Thiotrichales</taxon>
        <taxon>Thioflexithrix</taxon>
    </lineage>
</organism>
<name>A0A251X924_9GAMM</name>
<evidence type="ECO:0000259" key="7">
    <source>
        <dbReference type="PROSITE" id="PS50109"/>
    </source>
</evidence>
<feature type="domain" description="Histidine kinase" evidence="7">
    <location>
        <begin position="154"/>
        <end position="371"/>
    </location>
</feature>
<dbReference type="PANTHER" id="PTHR43047">
    <property type="entry name" value="TWO-COMPONENT HISTIDINE PROTEIN KINASE"/>
    <property type="match status" value="1"/>
</dbReference>
<evidence type="ECO:0000256" key="1">
    <source>
        <dbReference type="ARBA" id="ARBA00000085"/>
    </source>
</evidence>
<keyword evidence="3 6" id="KW-0597">Phosphoprotein</keyword>
<dbReference type="Gene3D" id="3.30.565.10">
    <property type="entry name" value="Histidine kinase-like ATPase, C-terminal domain"/>
    <property type="match status" value="1"/>
</dbReference>
<comment type="catalytic activity">
    <reaction evidence="1">
        <text>ATP + protein L-histidine = ADP + protein N-phospho-L-histidine.</text>
        <dbReference type="EC" id="2.7.13.3"/>
    </reaction>
</comment>
<dbReference type="AlphaFoldDB" id="A0A251X924"/>
<dbReference type="EC" id="2.7.13.3" evidence="2"/>
<keyword evidence="4" id="KW-0808">Transferase</keyword>
<evidence type="ECO:0000256" key="3">
    <source>
        <dbReference type="ARBA" id="ARBA00022553"/>
    </source>
</evidence>
<evidence type="ECO:0000259" key="8">
    <source>
        <dbReference type="PROSITE" id="PS50110"/>
    </source>
</evidence>
<dbReference type="SUPFAM" id="SSF47384">
    <property type="entry name" value="Homodimeric domain of signal transducing histidine kinase"/>
    <property type="match status" value="1"/>
</dbReference>
<gene>
    <name evidence="9" type="ORF">TPSD3_07815</name>
</gene>
<dbReference type="SUPFAM" id="SSF52172">
    <property type="entry name" value="CheY-like"/>
    <property type="match status" value="1"/>
</dbReference>
<feature type="modified residue" description="4-aspartylphosphate" evidence="6">
    <location>
        <position position="58"/>
    </location>
</feature>
<dbReference type="CDD" id="cd00082">
    <property type="entry name" value="HisKA"/>
    <property type="match status" value="1"/>
</dbReference>
<comment type="caution">
    <text evidence="9">The sequence shown here is derived from an EMBL/GenBank/DDBJ whole genome shotgun (WGS) entry which is preliminary data.</text>
</comment>
<dbReference type="PANTHER" id="PTHR43047:SF72">
    <property type="entry name" value="OSMOSENSING HISTIDINE PROTEIN KINASE SLN1"/>
    <property type="match status" value="1"/>
</dbReference>